<dbReference type="PANTHER" id="PTHR33371">
    <property type="entry name" value="INTERMEMBRANE PHOSPHOLIPID TRANSPORT SYSTEM BINDING PROTEIN MLAD-RELATED"/>
    <property type="match status" value="1"/>
</dbReference>
<dbReference type="InterPro" id="IPR003399">
    <property type="entry name" value="Mce/MlaD"/>
</dbReference>
<dbReference type="Pfam" id="PF02470">
    <property type="entry name" value="MlaD"/>
    <property type="match status" value="1"/>
</dbReference>
<evidence type="ECO:0000259" key="1">
    <source>
        <dbReference type="Pfam" id="PF02470"/>
    </source>
</evidence>
<organism evidence="2 3">
    <name type="scientific">Patulibacter brassicae</name>
    <dbReference type="NCBI Taxonomy" id="1705717"/>
    <lineage>
        <taxon>Bacteria</taxon>
        <taxon>Bacillati</taxon>
        <taxon>Actinomycetota</taxon>
        <taxon>Thermoleophilia</taxon>
        <taxon>Solirubrobacterales</taxon>
        <taxon>Patulibacteraceae</taxon>
        <taxon>Patulibacter</taxon>
    </lineage>
</organism>
<comment type="caution">
    <text evidence="2">The sequence shown here is derived from an EMBL/GenBank/DDBJ whole genome shotgun (WGS) entry which is preliminary data.</text>
</comment>
<feature type="domain" description="Mce/MlaD" evidence="1">
    <location>
        <begin position="40"/>
        <end position="118"/>
    </location>
</feature>
<gene>
    <name evidence="2" type="ORF">SK069_09460</name>
</gene>
<dbReference type="PANTHER" id="PTHR33371:SF4">
    <property type="entry name" value="INTERMEMBRANE PHOSPHOLIPID TRANSPORT SYSTEM BINDING PROTEIN MLAD"/>
    <property type="match status" value="1"/>
</dbReference>
<protein>
    <submittedName>
        <fullName evidence="2">MlaD family protein</fullName>
    </submittedName>
</protein>
<sequence>MTRASLRALLVIAVIVVVGVVAAGYVLVQQRLPVPFRDVYEVRASLVAADGVAPGLGQPVQLAGVKVGTITEARLERGRALVTLELDRGEVPRVYADASAALRPVTPLDDMRIELDPGHRSAGPLPPGGRIDQARTATPASLDELLGALDADTREFLASLVTSLDQGTRGRGDDVRRALRVLGPTAGQVRRISAALADRRTAVARLVGDLATVTRAASRDDRLAALVRAGDQTLRAVAAEDAPLRAALDRLPATLGSAQRVLGSTGELARELRPTLRDLQPTVERLPATLRELGSFSGALATTLRDDVRPLVGRLTPVLAAAAPGIAQLRTSAPDLRGTLQTTNGLLNQLAYNPPGDDEGFLFWGSWFVHNWNSLMSTADAHGGIGRAMVTVSCTQLTQLVDLAPLFQLLLGSPNACPG</sequence>
<dbReference type="Proteomes" id="UP001277761">
    <property type="component" value="Unassembled WGS sequence"/>
</dbReference>
<reference evidence="2 3" key="1">
    <citation type="submission" date="2023-11" db="EMBL/GenBank/DDBJ databases">
        <authorList>
            <person name="Xu M."/>
            <person name="Jiang T."/>
        </authorList>
    </citation>
    <scope>NUCLEOTIDE SEQUENCE [LARGE SCALE GENOMIC DNA]</scope>
    <source>
        <strain evidence="2 3">SD</strain>
    </source>
</reference>
<proteinExistence type="predicted"/>
<dbReference type="InterPro" id="IPR052336">
    <property type="entry name" value="MlaD_Phospholipid_Transporter"/>
</dbReference>
<dbReference type="EMBL" id="JAXAVX010000003">
    <property type="protein sequence ID" value="MDX8151819.1"/>
    <property type="molecule type" value="Genomic_DNA"/>
</dbReference>
<name>A0ABU4VL49_9ACTN</name>
<accession>A0ABU4VL49</accession>
<evidence type="ECO:0000313" key="3">
    <source>
        <dbReference type="Proteomes" id="UP001277761"/>
    </source>
</evidence>
<evidence type="ECO:0000313" key="2">
    <source>
        <dbReference type="EMBL" id="MDX8151819.1"/>
    </source>
</evidence>
<dbReference type="RefSeq" id="WP_319953971.1">
    <property type="nucleotide sequence ID" value="NZ_JAXAVX010000003.1"/>
</dbReference>
<keyword evidence="3" id="KW-1185">Reference proteome</keyword>